<comment type="subunit">
    <text evidence="3 11">Tetramer of two alpha and two beta subunits.</text>
</comment>
<gene>
    <name evidence="11" type="primary">glyS</name>
    <name evidence="14" type="ORF">GWK15_06550</name>
    <name evidence="13" type="ORF">GXW75_04840</name>
</gene>
<evidence type="ECO:0000256" key="8">
    <source>
        <dbReference type="ARBA" id="ARBA00022917"/>
    </source>
</evidence>
<protein>
    <recommendedName>
        <fullName evidence="11">Glycine--tRNA ligase beta subunit</fullName>
        <ecNumber evidence="11">6.1.1.14</ecNumber>
    </recommendedName>
    <alternativeName>
        <fullName evidence="11">Glycyl-tRNA synthetase beta subunit</fullName>
        <shortName evidence="11">GlyRS</shortName>
    </alternativeName>
</protein>
<reference evidence="13" key="1">
    <citation type="submission" date="2020-01" db="EMBL/GenBank/DDBJ databases">
        <authorList>
            <person name="Rat A."/>
        </authorList>
    </citation>
    <scope>NUCLEOTIDE SEQUENCE</scope>
    <source>
        <strain evidence="13">LMG 31161</strain>
    </source>
</reference>
<dbReference type="HAMAP" id="MF_00255">
    <property type="entry name" value="Gly_tRNA_synth_beta"/>
    <property type="match status" value="1"/>
</dbReference>
<dbReference type="Proteomes" id="UP001138708">
    <property type="component" value="Unassembled WGS sequence"/>
</dbReference>
<dbReference type="Pfam" id="PF02092">
    <property type="entry name" value="tRNA_synt_2f"/>
    <property type="match status" value="1"/>
</dbReference>
<proteinExistence type="inferred from homology"/>
<keyword evidence="8 11" id="KW-0648">Protein biosynthesis</keyword>
<dbReference type="GO" id="GO:0006426">
    <property type="term" value="P:glycyl-tRNA aminoacylation"/>
    <property type="evidence" value="ECO:0007669"/>
    <property type="project" value="UniProtKB-UniRule"/>
</dbReference>
<evidence type="ECO:0000256" key="9">
    <source>
        <dbReference type="ARBA" id="ARBA00023146"/>
    </source>
</evidence>
<evidence type="ECO:0000256" key="5">
    <source>
        <dbReference type="ARBA" id="ARBA00022598"/>
    </source>
</evidence>
<keyword evidence="4 11" id="KW-0963">Cytoplasm</keyword>
<dbReference type="NCBIfam" id="TIGR00211">
    <property type="entry name" value="glyS"/>
    <property type="match status" value="1"/>
</dbReference>
<keyword evidence="7 11" id="KW-0067">ATP-binding</keyword>
<keyword evidence="6 11" id="KW-0547">Nucleotide-binding</keyword>
<keyword evidence="5 11" id="KW-0436">Ligase</keyword>
<dbReference type="EC" id="6.1.1.14" evidence="11"/>
<comment type="subcellular location">
    <subcellularLocation>
        <location evidence="1 11">Cytoplasm</location>
    </subcellularLocation>
</comment>
<dbReference type="PANTHER" id="PTHR30075:SF2">
    <property type="entry name" value="GLYCINE--TRNA LIGASE, CHLOROPLASTIC_MITOCHONDRIAL 2"/>
    <property type="match status" value="1"/>
</dbReference>
<accession>A0A9X9WE04</accession>
<evidence type="ECO:0000256" key="4">
    <source>
        <dbReference type="ARBA" id="ARBA00022490"/>
    </source>
</evidence>
<dbReference type="InterPro" id="IPR008909">
    <property type="entry name" value="DALR_anticod-bd"/>
</dbReference>
<dbReference type="PRINTS" id="PR01045">
    <property type="entry name" value="TRNASYNTHGB"/>
</dbReference>
<dbReference type="GO" id="GO:0006420">
    <property type="term" value="P:arginyl-tRNA aminoacylation"/>
    <property type="evidence" value="ECO:0007669"/>
    <property type="project" value="InterPro"/>
</dbReference>
<comment type="similarity">
    <text evidence="2 11">Belongs to the class-II aminoacyl-tRNA synthetase family.</text>
</comment>
<dbReference type="EMBL" id="JAAEDK010000008">
    <property type="protein sequence ID" value="MBR0658564.1"/>
    <property type="molecule type" value="Genomic_DNA"/>
</dbReference>
<dbReference type="InterPro" id="IPR006194">
    <property type="entry name" value="Gly-tRNA-synth_heterodimer"/>
</dbReference>
<dbReference type="GO" id="GO:0005829">
    <property type="term" value="C:cytosol"/>
    <property type="evidence" value="ECO:0007669"/>
    <property type="project" value="TreeGrafter"/>
</dbReference>
<evidence type="ECO:0000313" key="16">
    <source>
        <dbReference type="Proteomes" id="UP001138708"/>
    </source>
</evidence>
<evidence type="ECO:0000256" key="7">
    <source>
        <dbReference type="ARBA" id="ARBA00022840"/>
    </source>
</evidence>
<evidence type="ECO:0000313" key="13">
    <source>
        <dbReference type="EMBL" id="MBR0658564.1"/>
    </source>
</evidence>
<dbReference type="SUPFAM" id="SSF109604">
    <property type="entry name" value="HD-domain/PDEase-like"/>
    <property type="match status" value="1"/>
</dbReference>
<dbReference type="PANTHER" id="PTHR30075">
    <property type="entry name" value="GLYCYL-TRNA SYNTHETASE"/>
    <property type="match status" value="1"/>
</dbReference>
<evidence type="ECO:0000313" key="14">
    <source>
        <dbReference type="EMBL" id="NKE16595.1"/>
    </source>
</evidence>
<dbReference type="GO" id="GO:0004820">
    <property type="term" value="F:glycine-tRNA ligase activity"/>
    <property type="evidence" value="ECO:0007669"/>
    <property type="project" value="UniProtKB-UniRule"/>
</dbReference>
<evidence type="ECO:0000256" key="3">
    <source>
        <dbReference type="ARBA" id="ARBA00011209"/>
    </source>
</evidence>
<sequence length="776" mass="84428">MPELLLELFSEEIPARMQARAAEDLSRLFAERCAALVEAPPVTFHGPRRIGLSALLRASVTTEGKEERGPRIGAPDQALDGFLRKHGATRDALKQEGQFWVLSKPGETVEARALVAAAIPAIIRAFPWPKSMRWGGSSPMPWVRPLKRILCVLDGAVVPFDLRAGEDDGHGLASGNETEGHRIMAPGAFAVRGLTDYQEGLRERRVVLDAAERAREIRDGIAALAAAEGLTVVPDEGLVTEVAGLVEWPVPLLGRIDDAFMDLPPEVMRTTMRVNQRYFALRQADGSAAPRFALVANILAPDGGAAIVAGNERVLRARLSDARFFWDLDRKQSLESFLPKLDSVVFHAKLGTQGQRVARLERLARIIAAKLGADPDDAARAARLAKADLASGMVGEFPELQGVMGRYYALGQGEKPAVAEAIAAHYRPLGPGDEVPAEPVAIAVALADKLDQLAGFFAVGEKPTGSGDPFALRRAALGIIRIVRENGLRLALRHLLEEAMAGYVGQWRHSPWIAADPKQVAPLVENRDVRHELLETAARLEGEGVAANERILVRLMDLGHVPALREHGIPVFVVPQTGSSGELTRVFRATDAVEVPKAAALGRELMDFLADRLRVQLRAEGTRHDVVTAVLGAAPDDDLNRLLRRADSVRAFVESEAGANLLAAHRRAANILRIEEKRDGHTYDTGYEHHLLKAHQEEALATALEAAAARIELDLSAEDFERAMEAMATLRAPVDAFFDKVIVNDPAPELRRNRLKLLARLRATMDAVADFSKIEA</sequence>
<reference evidence="14 15" key="2">
    <citation type="submission" date="2020-02" db="EMBL/GenBank/DDBJ databases">
        <authorList>
            <person name="Sun Q."/>
            <person name="Inoue M."/>
        </authorList>
    </citation>
    <scope>NUCLEOTIDE SEQUENCE [LARGE SCALE GENOMIC DNA]</scope>
    <source>
        <strain evidence="14 15">KCTC 22478</strain>
    </source>
</reference>
<dbReference type="GO" id="GO:0005524">
    <property type="term" value="F:ATP binding"/>
    <property type="evidence" value="ECO:0007669"/>
    <property type="project" value="UniProtKB-UniRule"/>
</dbReference>
<evidence type="ECO:0000256" key="2">
    <source>
        <dbReference type="ARBA" id="ARBA00008226"/>
    </source>
</evidence>
<dbReference type="EMBL" id="JAAVUP010000002">
    <property type="protein sequence ID" value="NKE16595.1"/>
    <property type="molecule type" value="Genomic_DNA"/>
</dbReference>
<evidence type="ECO:0000313" key="15">
    <source>
        <dbReference type="Proteomes" id="UP000746741"/>
    </source>
</evidence>
<evidence type="ECO:0000256" key="1">
    <source>
        <dbReference type="ARBA" id="ARBA00004496"/>
    </source>
</evidence>
<evidence type="ECO:0000256" key="11">
    <source>
        <dbReference type="HAMAP-Rule" id="MF_00255"/>
    </source>
</evidence>
<name>A0A9X9WE04_9PROT</name>
<evidence type="ECO:0000256" key="10">
    <source>
        <dbReference type="ARBA" id="ARBA00047937"/>
    </source>
</evidence>
<dbReference type="InterPro" id="IPR015944">
    <property type="entry name" value="Gly-tRNA-synth_bsu"/>
</dbReference>
<feature type="domain" description="DALR anticodon binding" evidence="12">
    <location>
        <begin position="662"/>
        <end position="768"/>
    </location>
</feature>
<dbReference type="PROSITE" id="PS50861">
    <property type="entry name" value="AA_TRNA_LIGASE_II_GLYAB"/>
    <property type="match status" value="1"/>
</dbReference>
<dbReference type="Proteomes" id="UP000746741">
    <property type="component" value="Unassembled WGS sequence"/>
</dbReference>
<dbReference type="RefSeq" id="WP_168040360.1">
    <property type="nucleotide sequence ID" value="NZ_JAAEDK010000008.1"/>
</dbReference>
<keyword evidence="15" id="KW-1185">Reference proteome</keyword>
<evidence type="ECO:0000256" key="6">
    <source>
        <dbReference type="ARBA" id="ARBA00022741"/>
    </source>
</evidence>
<dbReference type="GO" id="GO:0004814">
    <property type="term" value="F:arginine-tRNA ligase activity"/>
    <property type="evidence" value="ECO:0007669"/>
    <property type="project" value="InterPro"/>
</dbReference>
<organism evidence="13 16">
    <name type="scientific">Neoroseomonas oryzicola</name>
    <dbReference type="NCBI Taxonomy" id="535904"/>
    <lineage>
        <taxon>Bacteria</taxon>
        <taxon>Pseudomonadati</taxon>
        <taxon>Pseudomonadota</taxon>
        <taxon>Alphaproteobacteria</taxon>
        <taxon>Acetobacterales</taxon>
        <taxon>Acetobacteraceae</taxon>
        <taxon>Neoroseomonas</taxon>
    </lineage>
</organism>
<dbReference type="AlphaFoldDB" id="A0A9X9WE04"/>
<comment type="catalytic activity">
    <reaction evidence="10 11">
        <text>tRNA(Gly) + glycine + ATP = glycyl-tRNA(Gly) + AMP + diphosphate</text>
        <dbReference type="Rhea" id="RHEA:16013"/>
        <dbReference type="Rhea" id="RHEA-COMP:9664"/>
        <dbReference type="Rhea" id="RHEA-COMP:9683"/>
        <dbReference type="ChEBI" id="CHEBI:30616"/>
        <dbReference type="ChEBI" id="CHEBI:33019"/>
        <dbReference type="ChEBI" id="CHEBI:57305"/>
        <dbReference type="ChEBI" id="CHEBI:78442"/>
        <dbReference type="ChEBI" id="CHEBI:78522"/>
        <dbReference type="ChEBI" id="CHEBI:456215"/>
        <dbReference type="EC" id="6.1.1.14"/>
    </reaction>
</comment>
<dbReference type="Pfam" id="PF05746">
    <property type="entry name" value="DALR_1"/>
    <property type="match status" value="1"/>
</dbReference>
<keyword evidence="9 11" id="KW-0030">Aminoacyl-tRNA synthetase</keyword>
<evidence type="ECO:0000259" key="12">
    <source>
        <dbReference type="Pfam" id="PF05746"/>
    </source>
</evidence>
<reference evidence="13" key="3">
    <citation type="journal article" date="2021" name="Syst. Appl. Microbiol.">
        <title>Roseomonas hellenica sp. nov., isolated from roots of wild-growing Alkanna tinctoria.</title>
        <authorList>
            <person name="Rat A."/>
            <person name="Naranjo H.D."/>
            <person name="Lebbe L."/>
            <person name="Cnockaert M."/>
            <person name="Krigas N."/>
            <person name="Grigoriadou K."/>
            <person name="Maloupa E."/>
            <person name="Willems A."/>
        </authorList>
    </citation>
    <scope>NUCLEOTIDE SEQUENCE</scope>
    <source>
        <strain evidence="13">LMG 31161</strain>
    </source>
</reference>
<comment type="caution">
    <text evidence="13">The sequence shown here is derived from an EMBL/GenBank/DDBJ whole genome shotgun (WGS) entry which is preliminary data.</text>
</comment>